<evidence type="ECO:0000256" key="2">
    <source>
        <dbReference type="SAM" id="SignalP"/>
    </source>
</evidence>
<accession>F4L2H3</accession>
<gene>
    <name evidence="4" type="ordered locus">Halhy_6069</name>
</gene>
<keyword evidence="5" id="KW-1185">Reference proteome</keyword>
<dbReference type="PANTHER" id="PTHR43283:SF11">
    <property type="entry name" value="BETA-LACTAMASE-RELATED DOMAIN-CONTAINING PROTEIN"/>
    <property type="match status" value="1"/>
</dbReference>
<dbReference type="InterPro" id="IPR050789">
    <property type="entry name" value="Diverse_Enzym_Activities"/>
</dbReference>
<dbReference type="RefSeq" id="WP_013768413.1">
    <property type="nucleotide sequence ID" value="NC_015510.1"/>
</dbReference>
<proteinExistence type="predicted"/>
<evidence type="ECO:0000256" key="1">
    <source>
        <dbReference type="ARBA" id="ARBA00022801"/>
    </source>
</evidence>
<keyword evidence="1" id="KW-0378">Hydrolase</keyword>
<evidence type="ECO:0000259" key="3">
    <source>
        <dbReference type="Pfam" id="PF00144"/>
    </source>
</evidence>
<dbReference type="Gene3D" id="3.40.710.10">
    <property type="entry name" value="DD-peptidase/beta-lactamase superfamily"/>
    <property type="match status" value="1"/>
</dbReference>
<dbReference type="AlphaFoldDB" id="F4L2H3"/>
<dbReference type="EMBL" id="CP002691">
    <property type="protein sequence ID" value="AEE53891.1"/>
    <property type="molecule type" value="Genomic_DNA"/>
</dbReference>
<feature type="signal peptide" evidence="2">
    <location>
        <begin position="1"/>
        <end position="21"/>
    </location>
</feature>
<dbReference type="GO" id="GO:0016787">
    <property type="term" value="F:hydrolase activity"/>
    <property type="evidence" value="ECO:0007669"/>
    <property type="project" value="UniProtKB-KW"/>
</dbReference>
<dbReference type="InterPro" id="IPR012338">
    <property type="entry name" value="Beta-lactam/transpept-like"/>
</dbReference>
<dbReference type="Proteomes" id="UP000008461">
    <property type="component" value="Chromosome"/>
</dbReference>
<dbReference type="eggNOG" id="COG1680">
    <property type="taxonomic scope" value="Bacteria"/>
</dbReference>
<protein>
    <submittedName>
        <fullName evidence="4">Beta-lactamase</fullName>
    </submittedName>
</protein>
<evidence type="ECO:0000313" key="5">
    <source>
        <dbReference type="Proteomes" id="UP000008461"/>
    </source>
</evidence>
<dbReference type="KEGG" id="hhy:Halhy_6069"/>
<dbReference type="HOGENOM" id="CLU_059724_0_0_10"/>
<dbReference type="OrthoDB" id="9773047at2"/>
<keyword evidence="2" id="KW-0732">Signal</keyword>
<dbReference type="InterPro" id="IPR001466">
    <property type="entry name" value="Beta-lactam-related"/>
</dbReference>
<dbReference type="Pfam" id="PF00144">
    <property type="entry name" value="Beta-lactamase"/>
    <property type="match status" value="1"/>
</dbReference>
<reference evidence="4 5" key="1">
    <citation type="journal article" date="2011" name="Stand. Genomic Sci.">
        <title>Complete genome sequence of Haliscomenobacter hydrossis type strain (O).</title>
        <authorList>
            <consortium name="US DOE Joint Genome Institute (JGI-PGF)"/>
            <person name="Daligault H."/>
            <person name="Lapidus A."/>
            <person name="Zeytun A."/>
            <person name="Nolan M."/>
            <person name="Lucas S."/>
            <person name="Del Rio T.G."/>
            <person name="Tice H."/>
            <person name="Cheng J.F."/>
            <person name="Tapia R."/>
            <person name="Han C."/>
            <person name="Goodwin L."/>
            <person name="Pitluck S."/>
            <person name="Liolios K."/>
            <person name="Pagani I."/>
            <person name="Ivanova N."/>
            <person name="Huntemann M."/>
            <person name="Mavromatis K."/>
            <person name="Mikhailova N."/>
            <person name="Pati A."/>
            <person name="Chen A."/>
            <person name="Palaniappan K."/>
            <person name="Land M."/>
            <person name="Hauser L."/>
            <person name="Brambilla E.M."/>
            <person name="Rohde M."/>
            <person name="Verbarg S."/>
            <person name="Goker M."/>
            <person name="Bristow J."/>
            <person name="Eisen J.A."/>
            <person name="Markowitz V."/>
            <person name="Hugenholtz P."/>
            <person name="Kyrpides N.C."/>
            <person name="Klenk H.P."/>
            <person name="Woyke T."/>
        </authorList>
    </citation>
    <scope>NUCLEOTIDE SEQUENCE [LARGE SCALE GENOMIC DNA]</scope>
    <source>
        <strain evidence="5">ATCC 27775 / DSM 1100 / LMG 10767 / O</strain>
    </source>
</reference>
<dbReference type="STRING" id="760192.Halhy_6069"/>
<dbReference type="PANTHER" id="PTHR43283">
    <property type="entry name" value="BETA-LACTAMASE-RELATED"/>
    <property type="match status" value="1"/>
</dbReference>
<name>F4L2H3_HALH1</name>
<feature type="chain" id="PRO_5003312439" evidence="2">
    <location>
        <begin position="22"/>
        <end position="415"/>
    </location>
</feature>
<reference key="2">
    <citation type="submission" date="2011-04" db="EMBL/GenBank/DDBJ databases">
        <title>Complete sequence of chromosome of Haliscomenobacter hydrossis DSM 1100.</title>
        <authorList>
            <consortium name="US DOE Joint Genome Institute (JGI-PGF)"/>
            <person name="Lucas S."/>
            <person name="Han J."/>
            <person name="Lapidus A."/>
            <person name="Bruce D."/>
            <person name="Goodwin L."/>
            <person name="Pitluck S."/>
            <person name="Peters L."/>
            <person name="Kyrpides N."/>
            <person name="Mavromatis K."/>
            <person name="Ivanova N."/>
            <person name="Ovchinnikova G."/>
            <person name="Pagani I."/>
            <person name="Daligault H."/>
            <person name="Detter J.C."/>
            <person name="Han C."/>
            <person name="Land M."/>
            <person name="Hauser L."/>
            <person name="Markowitz V."/>
            <person name="Cheng J.-F."/>
            <person name="Hugenholtz P."/>
            <person name="Woyke T."/>
            <person name="Wu D."/>
            <person name="Verbarg S."/>
            <person name="Frueling A."/>
            <person name="Brambilla E."/>
            <person name="Klenk H.-P."/>
            <person name="Eisen J.A."/>
        </authorList>
    </citation>
    <scope>NUCLEOTIDE SEQUENCE</scope>
    <source>
        <strain>DSM 1100</strain>
    </source>
</reference>
<organism evidence="4 5">
    <name type="scientific">Haliscomenobacter hydrossis (strain ATCC 27775 / DSM 1100 / LMG 10767 / O)</name>
    <dbReference type="NCBI Taxonomy" id="760192"/>
    <lineage>
        <taxon>Bacteria</taxon>
        <taxon>Pseudomonadati</taxon>
        <taxon>Bacteroidota</taxon>
        <taxon>Saprospiria</taxon>
        <taxon>Saprospirales</taxon>
        <taxon>Haliscomenobacteraceae</taxon>
        <taxon>Haliscomenobacter</taxon>
    </lineage>
</organism>
<dbReference type="SUPFAM" id="SSF56601">
    <property type="entry name" value="beta-lactamase/transpeptidase-like"/>
    <property type="match status" value="1"/>
</dbReference>
<evidence type="ECO:0000313" key="4">
    <source>
        <dbReference type="EMBL" id="AEE53891.1"/>
    </source>
</evidence>
<feature type="domain" description="Beta-lactamase-related" evidence="3">
    <location>
        <begin position="127"/>
        <end position="395"/>
    </location>
</feature>
<sequence>MKFIHRYFLLLCLFIPGLVLAQKKKSNPAPPPAEIYFPSAQNWEHRSPESLGLKAAKIAEAVQYAIEQESPNPRSMEQSHYQSFGKEPFGEAVGPFKDRGAPTGLIIYKGYIVAEWGEPARVDMTHSVTKSMLSSTVGLAFDRGMINNVQDTVYPYMAPIWVMEPGKRFDRAESFGQPQLLDLFSTPHNRKITWDNLLRQTSAWQGTLWGKPDWADRPAADAKTWLNTERATPGTAYEYNDTRVNVLALATLNIWRRPLPQVLKDYIMDPIGASNTWRWFGYESSWVLMDGQVVQSVSGGGHWGGGLFINAYDMGRFGYLSLHKGKWKNQQLLSEEWFKMATTPTPVQVGYGFMNYFLNTEQKTLPNAPKNVFWHLGNGNNVIFVLPDQDLVIVARWLKSEGMDGLVKRVLEARE</sequence>